<dbReference type="Gene3D" id="1.10.418.10">
    <property type="entry name" value="Calponin-like domain"/>
    <property type="match status" value="1"/>
</dbReference>
<keyword evidence="3" id="KW-0206">Cytoskeleton</keyword>
<dbReference type="GO" id="GO:0005884">
    <property type="term" value="C:actin filament"/>
    <property type="evidence" value="ECO:0007669"/>
    <property type="project" value="TreeGrafter"/>
</dbReference>
<dbReference type="SUPFAM" id="SSF47576">
    <property type="entry name" value="Calponin-homology domain, CH-domain"/>
    <property type="match status" value="1"/>
</dbReference>
<feature type="compositionally biased region" description="Basic and acidic residues" evidence="4">
    <location>
        <begin position="663"/>
        <end position="678"/>
    </location>
</feature>
<dbReference type="AlphaFoldDB" id="A0A504YWA8"/>
<dbReference type="PROSITE" id="PS51460">
    <property type="entry name" value="GAR"/>
    <property type="match status" value="1"/>
</dbReference>
<feature type="domain" description="GAR" evidence="5">
    <location>
        <begin position="436"/>
        <end position="510"/>
    </location>
</feature>
<evidence type="ECO:0000259" key="5">
    <source>
        <dbReference type="PROSITE" id="PS51460"/>
    </source>
</evidence>
<dbReference type="PANTHER" id="PTHR46756">
    <property type="entry name" value="TRANSGELIN"/>
    <property type="match status" value="1"/>
</dbReference>
<evidence type="ECO:0000256" key="3">
    <source>
        <dbReference type="ARBA" id="ARBA00023212"/>
    </source>
</evidence>
<comment type="subcellular location">
    <subcellularLocation>
        <location evidence="1">Cytoplasm</location>
        <location evidence="1">Cytoskeleton</location>
    </subcellularLocation>
</comment>
<dbReference type="InterPro" id="IPR036534">
    <property type="entry name" value="GAR_dom_sf"/>
</dbReference>
<feature type="region of interest" description="Disordered" evidence="4">
    <location>
        <begin position="340"/>
        <end position="440"/>
    </location>
</feature>
<feature type="compositionally biased region" description="Polar residues" evidence="4">
    <location>
        <begin position="627"/>
        <end position="648"/>
    </location>
</feature>
<feature type="compositionally biased region" description="Polar residues" evidence="4">
    <location>
        <begin position="344"/>
        <end position="358"/>
    </location>
</feature>
<dbReference type="SMART" id="SM00243">
    <property type="entry name" value="GAS2"/>
    <property type="match status" value="1"/>
</dbReference>
<evidence type="ECO:0000313" key="6">
    <source>
        <dbReference type="EMBL" id="TPP62377.1"/>
    </source>
</evidence>
<feature type="region of interest" description="Disordered" evidence="4">
    <location>
        <begin position="564"/>
        <end position="678"/>
    </location>
</feature>
<dbReference type="Pfam" id="PF02187">
    <property type="entry name" value="GAS2"/>
    <property type="match status" value="1"/>
</dbReference>
<feature type="compositionally biased region" description="Low complexity" evidence="4">
    <location>
        <begin position="568"/>
        <end position="584"/>
    </location>
</feature>
<feature type="compositionally biased region" description="Low complexity" evidence="4">
    <location>
        <begin position="385"/>
        <end position="407"/>
    </location>
</feature>
<dbReference type="InterPro" id="IPR003108">
    <property type="entry name" value="GAR_dom"/>
</dbReference>
<evidence type="ECO:0000256" key="2">
    <source>
        <dbReference type="ARBA" id="ARBA00022490"/>
    </source>
</evidence>
<dbReference type="SUPFAM" id="SSF143575">
    <property type="entry name" value="GAS2 domain-like"/>
    <property type="match status" value="1"/>
</dbReference>
<dbReference type="PANTHER" id="PTHR46756:SF18">
    <property type="entry name" value="GAS2-LIKE PROTEIN PICKLED EGGS"/>
    <property type="match status" value="1"/>
</dbReference>
<gene>
    <name evidence="6" type="ORF">FGIG_05849</name>
</gene>
<organism evidence="6 7">
    <name type="scientific">Fasciola gigantica</name>
    <name type="common">Giant liver fluke</name>
    <dbReference type="NCBI Taxonomy" id="46835"/>
    <lineage>
        <taxon>Eukaryota</taxon>
        <taxon>Metazoa</taxon>
        <taxon>Spiralia</taxon>
        <taxon>Lophotrochozoa</taxon>
        <taxon>Platyhelminthes</taxon>
        <taxon>Trematoda</taxon>
        <taxon>Digenea</taxon>
        <taxon>Plagiorchiida</taxon>
        <taxon>Echinostomata</taxon>
        <taxon>Echinostomatoidea</taxon>
        <taxon>Fasciolidae</taxon>
        <taxon>Fasciola</taxon>
    </lineage>
</organism>
<name>A0A504YWA8_FASGI</name>
<dbReference type="Gene3D" id="3.30.920.20">
    <property type="entry name" value="Gas2-like domain"/>
    <property type="match status" value="1"/>
</dbReference>
<comment type="caution">
    <text evidence="6">The sequence shown here is derived from an EMBL/GenBank/DDBJ whole genome shotgun (WGS) entry which is preliminary data.</text>
</comment>
<evidence type="ECO:0000256" key="4">
    <source>
        <dbReference type="SAM" id="MobiDB-lite"/>
    </source>
</evidence>
<feature type="compositionally biased region" description="Polar residues" evidence="4">
    <location>
        <begin position="415"/>
        <end position="434"/>
    </location>
</feature>
<keyword evidence="7" id="KW-1185">Reference proteome</keyword>
<reference evidence="6 7" key="1">
    <citation type="submission" date="2019-04" db="EMBL/GenBank/DDBJ databases">
        <title>Annotation for the trematode Fasciola gigantica.</title>
        <authorList>
            <person name="Choi Y.-J."/>
        </authorList>
    </citation>
    <scope>NUCLEOTIDE SEQUENCE [LARGE SCALE GENOMIC DNA]</scope>
    <source>
        <strain evidence="6">Uganda_cow_1</strain>
    </source>
</reference>
<dbReference type="GO" id="GO:0008093">
    <property type="term" value="F:cytoskeletal anchor activity"/>
    <property type="evidence" value="ECO:0007669"/>
    <property type="project" value="TreeGrafter"/>
</dbReference>
<protein>
    <submittedName>
        <fullName evidence="6">GAS2 protein 3</fullName>
    </submittedName>
</protein>
<dbReference type="EMBL" id="SUNJ01006914">
    <property type="protein sequence ID" value="TPP62377.1"/>
    <property type="molecule type" value="Genomic_DNA"/>
</dbReference>
<feature type="region of interest" description="Disordered" evidence="4">
    <location>
        <begin position="157"/>
        <end position="178"/>
    </location>
</feature>
<evidence type="ECO:0000256" key="1">
    <source>
        <dbReference type="ARBA" id="ARBA00004245"/>
    </source>
</evidence>
<dbReference type="STRING" id="46835.A0A504YWA8"/>
<dbReference type="GO" id="GO:0008017">
    <property type="term" value="F:microtubule binding"/>
    <property type="evidence" value="ECO:0007669"/>
    <property type="project" value="InterPro"/>
</dbReference>
<dbReference type="GO" id="GO:0051015">
    <property type="term" value="F:actin filament binding"/>
    <property type="evidence" value="ECO:0007669"/>
    <property type="project" value="TreeGrafter"/>
</dbReference>
<dbReference type="InterPro" id="IPR036872">
    <property type="entry name" value="CH_dom_sf"/>
</dbReference>
<accession>A0A504YWA8</accession>
<feature type="compositionally biased region" description="Polar residues" evidence="4">
    <location>
        <begin position="585"/>
        <end position="595"/>
    </location>
</feature>
<dbReference type="Proteomes" id="UP000316759">
    <property type="component" value="Unassembled WGS sequence"/>
</dbReference>
<keyword evidence="2" id="KW-0963">Cytoplasm</keyword>
<dbReference type="GO" id="GO:0051764">
    <property type="term" value="P:actin crosslink formation"/>
    <property type="evidence" value="ECO:0007669"/>
    <property type="project" value="TreeGrafter"/>
</dbReference>
<proteinExistence type="predicted"/>
<evidence type="ECO:0000313" key="7">
    <source>
        <dbReference type="Proteomes" id="UP000316759"/>
    </source>
</evidence>
<dbReference type="OrthoDB" id="2250192at2759"/>
<sequence>MPSIPVGLTRSAHDLRESGFIDTEGHSSKFIQILDESMCVVREDICDWLQRYMFSSVNAPEIEAQYLLFRLRSGLWLSRLAYKLHCSVLHRSSDSVPHIPEGSHEFLRGGVSNPNLRSLSRSSLPPFPRTLILCAKLPLSPGDTCCYPEPEKSCESSATSSCSSPDHTPIRPGTPGQGCGSLRVADRWVARDNVSTFLRWCKELGIPSTVLFETTGLVHRTEEKNVLLTLMELARIAGRFGLNDLPELVLMEREIDLLEAKRAQTSIDVVKKPTYGESTNPETGSNSQISVVHVQLRKQSADLELAPDKDQNRVSASGDIVSTQTTVRIGGKTRLVNIKRSGGPHSQTVDAPVQSQPGVSVGTDRIADANDISTEFHGSPGLDCSLSPSSSIASSMMTNSTSSVSTSTDERRKQTVGTGPDNGSHNQSGSGNRTGSERHPADPFVAEQVERKIAQCTCCTRLHLQYLEEGRYRLGTRVYYFRRFRNHVMVRVGGGWLTLDAFLERHDPCRRGKSTVDAHRLVPLPYARSSVTSSEPSPEKLVEQMPSIKPAMPMGGSMIDLRRRWSKHSTSSNESSSSQISVRSTALTVPSTTTECGEPTRTQRTRPPNPSKTRISEIIQKKPVALTSRTRPSTPVSRANNGAVQSRESSTRGRRVTPSPRFCDSRPSSKDAKPVRWR</sequence>